<dbReference type="InterPro" id="IPR058240">
    <property type="entry name" value="rSAM_sf"/>
</dbReference>
<organism evidence="15 16">
    <name type="scientific">Thermoanaerobacterium xylanolyticum (strain ATCC 49914 / DSM 7097 / LX-11)</name>
    <dbReference type="NCBI Taxonomy" id="858215"/>
    <lineage>
        <taxon>Bacteria</taxon>
        <taxon>Bacillati</taxon>
        <taxon>Bacillota</taxon>
        <taxon>Clostridia</taxon>
        <taxon>Thermoanaerobacterales</taxon>
        <taxon>Thermoanaerobacteraceae</taxon>
        <taxon>Thermoanaerobacterium</taxon>
    </lineage>
</organism>
<dbReference type="PROSITE" id="PS50926">
    <property type="entry name" value="TRAM"/>
    <property type="match status" value="1"/>
</dbReference>
<dbReference type="InterPro" id="IPR038135">
    <property type="entry name" value="Methylthiotransferase_N_sf"/>
</dbReference>
<keyword evidence="8 11" id="KW-0408">Iron</keyword>
<evidence type="ECO:0000256" key="4">
    <source>
        <dbReference type="ARBA" id="ARBA00022679"/>
    </source>
</evidence>
<dbReference type="AlphaFoldDB" id="F6BLM8"/>
<dbReference type="GO" id="GO:0035597">
    <property type="term" value="F:tRNA-2-methylthio-N(6)-dimethylallyladenosine(37) synthase activity"/>
    <property type="evidence" value="ECO:0007669"/>
    <property type="project" value="UniProtKB-EC"/>
</dbReference>
<evidence type="ECO:0000313" key="16">
    <source>
        <dbReference type="Proteomes" id="UP000007239"/>
    </source>
</evidence>
<dbReference type="Pfam" id="PF04055">
    <property type="entry name" value="Radical_SAM"/>
    <property type="match status" value="1"/>
</dbReference>
<dbReference type="InterPro" id="IPR007197">
    <property type="entry name" value="rSAM"/>
</dbReference>
<dbReference type="InterPro" id="IPR002792">
    <property type="entry name" value="TRAM_dom"/>
</dbReference>
<evidence type="ECO:0000256" key="8">
    <source>
        <dbReference type="ARBA" id="ARBA00023004"/>
    </source>
</evidence>
<dbReference type="eggNOG" id="COG0621">
    <property type="taxonomic scope" value="Bacteria"/>
</dbReference>
<keyword evidence="6 11" id="KW-0819">tRNA processing</keyword>
<keyword evidence="3 11" id="KW-0963">Cytoplasm</keyword>
<dbReference type="PANTHER" id="PTHR43020">
    <property type="entry name" value="CDK5 REGULATORY SUBUNIT-ASSOCIATED PROTEIN 1"/>
    <property type="match status" value="1"/>
</dbReference>
<evidence type="ECO:0000256" key="11">
    <source>
        <dbReference type="HAMAP-Rule" id="MF_01864"/>
    </source>
</evidence>
<evidence type="ECO:0000256" key="6">
    <source>
        <dbReference type="ARBA" id="ARBA00022694"/>
    </source>
</evidence>
<keyword evidence="4 11" id="KW-0808">Transferase</keyword>
<dbReference type="GO" id="GO:0005829">
    <property type="term" value="C:cytosol"/>
    <property type="evidence" value="ECO:0007669"/>
    <property type="project" value="TreeGrafter"/>
</dbReference>
<dbReference type="EC" id="2.8.4.3" evidence="10 11"/>
<dbReference type="SFLD" id="SFLDS00029">
    <property type="entry name" value="Radical_SAM"/>
    <property type="match status" value="1"/>
</dbReference>
<comment type="function">
    <text evidence="1 11">Catalyzes the methylthiolation of N6-(dimethylallyl)adenosine (i(6)A), leading to the formation of 2-methylthio-N6-(dimethylallyl)adenosine (ms(2)i(6)A) at position 37 in tRNAs that read codons beginning with uridine.</text>
</comment>
<dbReference type="EMBL" id="CP002739">
    <property type="protein sequence ID" value="AEF17275.1"/>
    <property type="molecule type" value="Genomic_DNA"/>
</dbReference>
<dbReference type="CDD" id="cd01335">
    <property type="entry name" value="Radical_SAM"/>
    <property type="match status" value="1"/>
</dbReference>
<dbReference type="RefSeq" id="WP_013788017.1">
    <property type="nucleotide sequence ID" value="NC_015555.1"/>
</dbReference>
<dbReference type="SMART" id="SM00729">
    <property type="entry name" value="Elp3"/>
    <property type="match status" value="1"/>
</dbReference>
<feature type="binding site" evidence="11">
    <location>
        <position position="78"/>
    </location>
    <ligand>
        <name>[4Fe-4S] cluster</name>
        <dbReference type="ChEBI" id="CHEBI:49883"/>
        <label>1</label>
    </ligand>
</feature>
<dbReference type="InterPro" id="IPR005839">
    <property type="entry name" value="Methylthiotransferase"/>
</dbReference>
<dbReference type="HAMAP" id="MF_01864">
    <property type="entry name" value="tRNA_metthiotr_MiaB"/>
    <property type="match status" value="1"/>
</dbReference>
<evidence type="ECO:0000313" key="15">
    <source>
        <dbReference type="EMBL" id="AEF17275.1"/>
    </source>
</evidence>
<dbReference type="PROSITE" id="PS51449">
    <property type="entry name" value="MTTASE_N"/>
    <property type="match status" value="1"/>
</dbReference>
<name>F6BLM8_THEXL</name>
<dbReference type="Gene3D" id="3.80.30.20">
    <property type="entry name" value="tm_1862 like domain"/>
    <property type="match status" value="1"/>
</dbReference>
<dbReference type="STRING" id="858215.Thexy_1242"/>
<accession>F6BLM8</accession>
<feature type="binding site" evidence="11">
    <location>
        <position position="112"/>
    </location>
    <ligand>
        <name>[4Fe-4S] cluster</name>
        <dbReference type="ChEBI" id="CHEBI:49883"/>
        <label>1</label>
    </ligand>
</feature>
<dbReference type="HOGENOM" id="CLU_018697_2_0_9"/>
<dbReference type="FunFam" id="3.40.50.12160:FF:000006">
    <property type="entry name" value="tRNA-2-methylthio-N(6)-dimethylallyladenosine synthase"/>
    <property type="match status" value="1"/>
</dbReference>
<comment type="similarity">
    <text evidence="11">Belongs to the methylthiotransferase family. MiaB subfamily.</text>
</comment>
<evidence type="ECO:0000256" key="7">
    <source>
        <dbReference type="ARBA" id="ARBA00022723"/>
    </source>
</evidence>
<evidence type="ECO:0000256" key="3">
    <source>
        <dbReference type="ARBA" id="ARBA00022490"/>
    </source>
</evidence>
<keyword evidence="7 11" id="KW-0479">Metal-binding</keyword>
<dbReference type="NCBIfam" id="TIGR01574">
    <property type="entry name" value="miaB-methiolase"/>
    <property type="match status" value="1"/>
</dbReference>
<feature type="binding site" evidence="11">
    <location>
        <position position="195"/>
    </location>
    <ligand>
        <name>[4Fe-4S] cluster</name>
        <dbReference type="ChEBI" id="CHEBI:49883"/>
        <label>2</label>
        <note>4Fe-4S-S-AdoMet</note>
    </ligand>
</feature>
<dbReference type="InterPro" id="IPR006463">
    <property type="entry name" value="MiaB_methiolase"/>
</dbReference>
<dbReference type="PROSITE" id="PS51918">
    <property type="entry name" value="RADICAL_SAM"/>
    <property type="match status" value="1"/>
</dbReference>
<dbReference type="FunFam" id="3.80.30.20:FF:000001">
    <property type="entry name" value="tRNA-2-methylthio-N(6)-dimethylallyladenosine synthase 2"/>
    <property type="match status" value="1"/>
</dbReference>
<dbReference type="InterPro" id="IPR023404">
    <property type="entry name" value="rSAM_horseshoe"/>
</dbReference>
<dbReference type="PANTHER" id="PTHR43020:SF2">
    <property type="entry name" value="MITOCHONDRIAL TRNA METHYLTHIOTRANSFERASE CDK5RAP1"/>
    <property type="match status" value="1"/>
</dbReference>
<evidence type="ECO:0000256" key="1">
    <source>
        <dbReference type="ARBA" id="ARBA00003234"/>
    </source>
</evidence>
<dbReference type="SFLD" id="SFLDF00273">
    <property type="entry name" value="(dimethylallyl)adenosine_tRNA"/>
    <property type="match status" value="1"/>
</dbReference>
<feature type="binding site" evidence="11">
    <location>
        <position position="192"/>
    </location>
    <ligand>
        <name>[4Fe-4S] cluster</name>
        <dbReference type="ChEBI" id="CHEBI:49883"/>
        <label>2</label>
        <note>4Fe-4S-S-AdoMet</note>
    </ligand>
</feature>
<dbReference type="InterPro" id="IPR020612">
    <property type="entry name" value="Methylthiotransferase_CS"/>
</dbReference>
<evidence type="ECO:0000256" key="5">
    <source>
        <dbReference type="ARBA" id="ARBA00022691"/>
    </source>
</evidence>
<keyword evidence="2 11" id="KW-0004">4Fe-4S</keyword>
<comment type="cofactor">
    <cofactor evidence="11">
        <name>[4Fe-4S] cluster</name>
        <dbReference type="ChEBI" id="CHEBI:49883"/>
    </cofactor>
    <text evidence="11">Binds 2 [4Fe-4S] clusters. One cluster is coordinated with 3 cysteines and an exchangeable S-adenosyl-L-methionine.</text>
</comment>
<protein>
    <recommendedName>
        <fullName evidence="10 11">tRNA-2-methylthio-N(6)-dimethylallyladenosine synthase</fullName>
        <ecNumber evidence="10 11">2.8.4.3</ecNumber>
    </recommendedName>
    <alternativeName>
        <fullName evidence="11">(Dimethylallyl)adenosine tRNA methylthiotransferase MiaB</fullName>
    </alternativeName>
    <alternativeName>
        <fullName evidence="11">tRNA-i(6)A37 methylthiotransferase</fullName>
    </alternativeName>
</protein>
<dbReference type="NCBIfam" id="TIGR00089">
    <property type="entry name" value="MiaB/RimO family radical SAM methylthiotransferase"/>
    <property type="match status" value="1"/>
</dbReference>
<proteinExistence type="inferred from homology"/>
<dbReference type="SUPFAM" id="SSF102114">
    <property type="entry name" value="Radical SAM enzymes"/>
    <property type="match status" value="1"/>
</dbReference>
<keyword evidence="9 11" id="KW-0411">Iron-sulfur</keyword>
<keyword evidence="16" id="KW-1185">Reference proteome</keyword>
<dbReference type="SFLD" id="SFLDG01061">
    <property type="entry name" value="methylthiotransferase"/>
    <property type="match status" value="1"/>
</dbReference>
<dbReference type="Proteomes" id="UP000007239">
    <property type="component" value="Chromosome"/>
</dbReference>
<evidence type="ECO:0000256" key="9">
    <source>
        <dbReference type="ARBA" id="ARBA00023014"/>
    </source>
</evidence>
<evidence type="ECO:0000256" key="10">
    <source>
        <dbReference type="ARBA" id="ARBA00033765"/>
    </source>
</evidence>
<dbReference type="GO" id="GO:0046872">
    <property type="term" value="F:metal ion binding"/>
    <property type="evidence" value="ECO:0007669"/>
    <property type="project" value="UniProtKB-KW"/>
</dbReference>
<evidence type="ECO:0000259" key="14">
    <source>
        <dbReference type="PROSITE" id="PS51918"/>
    </source>
</evidence>
<dbReference type="InterPro" id="IPR013848">
    <property type="entry name" value="Methylthiotransferase_N"/>
</dbReference>
<feature type="binding site" evidence="11">
    <location>
        <position position="188"/>
    </location>
    <ligand>
        <name>[4Fe-4S] cluster</name>
        <dbReference type="ChEBI" id="CHEBI:49883"/>
        <label>2</label>
        <note>4Fe-4S-S-AdoMet</note>
    </ligand>
</feature>
<dbReference type="SFLD" id="SFLDG01082">
    <property type="entry name" value="B12-binding_domain_containing"/>
    <property type="match status" value="1"/>
</dbReference>
<reference evidence="15" key="1">
    <citation type="submission" date="2011-05" db="EMBL/GenBank/DDBJ databases">
        <title>Complete sequence of Thermoanaerobacterium xylanolyticum LX-11.</title>
        <authorList>
            <consortium name="US DOE Joint Genome Institute"/>
            <person name="Lucas S."/>
            <person name="Han J."/>
            <person name="Lapidus A."/>
            <person name="Cheng J.-F."/>
            <person name="Goodwin L."/>
            <person name="Pitluck S."/>
            <person name="Peters L."/>
            <person name="Mikhailova N."/>
            <person name="Lu M."/>
            <person name="Han C."/>
            <person name="Tapia R."/>
            <person name="Land M."/>
            <person name="Hauser L."/>
            <person name="Kyrpides N."/>
            <person name="Ivanova N."/>
            <person name="Pagani I."/>
            <person name="Hemme C."/>
            <person name="Woyke T."/>
        </authorList>
    </citation>
    <scope>NUCLEOTIDE SEQUENCE</scope>
    <source>
        <strain evidence="15">LX-11</strain>
    </source>
</reference>
<keyword evidence="5 11" id="KW-0949">S-adenosyl-L-methionine</keyword>
<sequence length="473" mass="54748">MSERKEIIVTEEDIKKQKDIINQMAILNKDKYLKFHIETYGCQMNVHDSEKLAGMLTEMGYQHTDNLEDADVILFNTCCVRQHAEIRIFGRVSQLKELKQRKPNIILGICGCMMQEKEVVAAIRKDYPYIDMVFGTHNLFKFPEILQEALNSDTTVIDVWDDNSNIVEDIPIRRAEGLKAWVNIIYGCNNFCTYCIVPYVRGRERSREPKDIIDEIKSLADEGFKEITLLGQNVNSYGNDLSQKVDFADLLYMINNINGIERIRFMTSHPKDISDKLIFAIRDLDKVCEHLHLPVQSGSNRILEKMNRKYTRERYLEIIEKLRDNIPDIAITTDIIVGFPGETDEDFQDTLDLVKKVKYDSAYTFIYSKRKGTVAEKMPDQVDEDIKHKRLEELIKLQNSISIEKNNEMNGKIVEVLVEGTSKRDSDKLTGRTRTNKIVHFKGESNLIGKFVDVKIIETKAWTMQGELISEQI</sequence>
<comment type="subcellular location">
    <subcellularLocation>
        <location evidence="11">Cytoplasm</location>
    </subcellularLocation>
</comment>
<feature type="domain" description="TRAM" evidence="12">
    <location>
        <begin position="407"/>
        <end position="470"/>
    </location>
</feature>
<feature type="domain" description="Radical SAM core" evidence="14">
    <location>
        <begin position="174"/>
        <end position="404"/>
    </location>
</feature>
<dbReference type="Pfam" id="PF00919">
    <property type="entry name" value="UPF0004"/>
    <property type="match status" value="1"/>
</dbReference>
<feature type="binding site" evidence="11">
    <location>
        <position position="42"/>
    </location>
    <ligand>
        <name>[4Fe-4S] cluster</name>
        <dbReference type="ChEBI" id="CHEBI:49883"/>
        <label>1</label>
    </ligand>
</feature>
<dbReference type="Gene3D" id="3.40.50.12160">
    <property type="entry name" value="Methylthiotransferase, N-terminal domain"/>
    <property type="match status" value="1"/>
</dbReference>
<feature type="domain" description="MTTase N-terminal" evidence="13">
    <location>
        <begin position="33"/>
        <end position="151"/>
    </location>
</feature>
<comment type="catalytic activity">
    <reaction evidence="11">
        <text>N(6)-dimethylallyladenosine(37) in tRNA + (sulfur carrier)-SH + AH2 + 2 S-adenosyl-L-methionine = 2-methylsulfanyl-N(6)-dimethylallyladenosine(37) in tRNA + (sulfur carrier)-H + 5'-deoxyadenosine + L-methionine + A + S-adenosyl-L-homocysteine + 2 H(+)</text>
        <dbReference type="Rhea" id="RHEA:37067"/>
        <dbReference type="Rhea" id="RHEA-COMP:10375"/>
        <dbReference type="Rhea" id="RHEA-COMP:10376"/>
        <dbReference type="Rhea" id="RHEA-COMP:14737"/>
        <dbReference type="Rhea" id="RHEA-COMP:14739"/>
        <dbReference type="ChEBI" id="CHEBI:13193"/>
        <dbReference type="ChEBI" id="CHEBI:15378"/>
        <dbReference type="ChEBI" id="CHEBI:17319"/>
        <dbReference type="ChEBI" id="CHEBI:17499"/>
        <dbReference type="ChEBI" id="CHEBI:29917"/>
        <dbReference type="ChEBI" id="CHEBI:57844"/>
        <dbReference type="ChEBI" id="CHEBI:57856"/>
        <dbReference type="ChEBI" id="CHEBI:59789"/>
        <dbReference type="ChEBI" id="CHEBI:64428"/>
        <dbReference type="ChEBI" id="CHEBI:74415"/>
        <dbReference type="ChEBI" id="CHEBI:74417"/>
        <dbReference type="EC" id="2.8.4.3"/>
    </reaction>
</comment>
<comment type="subunit">
    <text evidence="11">Monomer.</text>
</comment>
<dbReference type="GO" id="GO:0051539">
    <property type="term" value="F:4 iron, 4 sulfur cluster binding"/>
    <property type="evidence" value="ECO:0007669"/>
    <property type="project" value="UniProtKB-UniRule"/>
</dbReference>
<dbReference type="InterPro" id="IPR006638">
    <property type="entry name" value="Elp3/MiaA/NifB-like_rSAM"/>
</dbReference>
<dbReference type="KEGG" id="txy:Thexy_1242"/>
<evidence type="ECO:0000259" key="12">
    <source>
        <dbReference type="PROSITE" id="PS50926"/>
    </source>
</evidence>
<evidence type="ECO:0000259" key="13">
    <source>
        <dbReference type="PROSITE" id="PS51449"/>
    </source>
</evidence>
<dbReference type="PROSITE" id="PS01278">
    <property type="entry name" value="MTTASE_RADICAL"/>
    <property type="match status" value="1"/>
</dbReference>
<gene>
    <name evidence="11" type="primary">miaB</name>
    <name evidence="15" type="ordered locus">Thexy_1242</name>
</gene>
<evidence type="ECO:0000256" key="2">
    <source>
        <dbReference type="ARBA" id="ARBA00022485"/>
    </source>
</evidence>
<dbReference type="Pfam" id="PF01938">
    <property type="entry name" value="TRAM"/>
    <property type="match status" value="1"/>
</dbReference>